<feature type="chain" id="PRO_5032267824" evidence="1">
    <location>
        <begin position="19"/>
        <end position="607"/>
    </location>
</feature>
<organism evidence="2 3">
    <name type="scientific">Adineta ricciae</name>
    <name type="common">Rotifer</name>
    <dbReference type="NCBI Taxonomy" id="249248"/>
    <lineage>
        <taxon>Eukaryota</taxon>
        <taxon>Metazoa</taxon>
        <taxon>Spiralia</taxon>
        <taxon>Gnathifera</taxon>
        <taxon>Rotifera</taxon>
        <taxon>Eurotatoria</taxon>
        <taxon>Bdelloidea</taxon>
        <taxon>Adinetida</taxon>
        <taxon>Adinetidae</taxon>
        <taxon>Adineta</taxon>
    </lineage>
</organism>
<dbReference type="Proteomes" id="UP000663852">
    <property type="component" value="Unassembled WGS sequence"/>
</dbReference>
<comment type="caution">
    <text evidence="2">The sequence shown here is derived from an EMBL/GenBank/DDBJ whole genome shotgun (WGS) entry which is preliminary data.</text>
</comment>
<proteinExistence type="predicted"/>
<dbReference type="Gene3D" id="2.60.120.200">
    <property type="match status" value="3"/>
</dbReference>
<dbReference type="SUPFAM" id="SSF49899">
    <property type="entry name" value="Concanavalin A-like lectins/glucanases"/>
    <property type="match status" value="3"/>
</dbReference>
<reference evidence="2" key="1">
    <citation type="submission" date="2021-02" db="EMBL/GenBank/DDBJ databases">
        <authorList>
            <person name="Nowell W R."/>
        </authorList>
    </citation>
    <scope>NUCLEOTIDE SEQUENCE</scope>
</reference>
<dbReference type="OrthoDB" id="5975376at2759"/>
<accession>A0A815FLR1</accession>
<evidence type="ECO:0000256" key="1">
    <source>
        <dbReference type="SAM" id="SignalP"/>
    </source>
</evidence>
<evidence type="ECO:0000313" key="3">
    <source>
        <dbReference type="Proteomes" id="UP000663852"/>
    </source>
</evidence>
<dbReference type="AlphaFoldDB" id="A0A815FLR1"/>
<feature type="signal peptide" evidence="1">
    <location>
        <begin position="1"/>
        <end position="18"/>
    </location>
</feature>
<keyword evidence="1" id="KW-0732">Signal</keyword>
<sequence>MIVNLILIISLLICPINAIIISQVHRSSLYQSNSSCALLSNITLPTDPSIQSCIWQCAHQDQCRTAVYFHNNRTCFMFSDDCQSGNITSSGDVRASVICYRRNQGQLIVVMTLSSLIFCLGPNNQCSPPAPKNVSCGYSCLNTTISRTSTFAFYTFDNNTFDTVGNYSLNGNFTLSYVPGWIGSAINFTYNNSKYLSTQTHIPLDSHSFTIDLWFYVTDLTSFKDLQFGGECQSSTTDECLFLNVRFKLLRIGFFGDDTCHYKFINKSMVSYGNRTVGNNFLGTTGLFTIGGGQIGGDAQPTVYYSGSIDHFGISYRVKSPCEIYLNARLFCYFQFESFSPLIDSGPNRINATNSNGIQTSGRVNQGIQFSSSLSYVTIEGVNFFNMLNSPFTISMWIKPLSFTGACVTFLHTSTQSDGLGVCFSLWGFSLNGSLIVNFIDSSNQLTSMMISNSFPLNQWTHLLQRYDPSSGTDFYINGTLIMSNASLSTRSPVGSYVFLGSSPTNATSCQGGSIGFPLNQWTHLLQRYDPSSGTDFYINGTLIMSNASLSTRSPVGSYVFLGSSPTNATSCQRGSIGMGQFVGAIDEFYIFSQAITPNDICLLSNP</sequence>
<name>A0A815FLR1_ADIRI</name>
<evidence type="ECO:0000313" key="2">
    <source>
        <dbReference type="EMBL" id="CAF1327869.1"/>
    </source>
</evidence>
<dbReference type="InterPro" id="IPR013320">
    <property type="entry name" value="ConA-like_dom_sf"/>
</dbReference>
<dbReference type="EMBL" id="CAJNOJ010000241">
    <property type="protein sequence ID" value="CAF1327869.1"/>
    <property type="molecule type" value="Genomic_DNA"/>
</dbReference>
<protein>
    <submittedName>
        <fullName evidence="2">Uncharacterized protein</fullName>
    </submittedName>
</protein>
<gene>
    <name evidence="2" type="ORF">EDS130_LOCUS32019</name>
</gene>
<dbReference type="Pfam" id="PF13385">
    <property type="entry name" value="Laminin_G_3"/>
    <property type="match status" value="1"/>
</dbReference>